<dbReference type="InterPro" id="IPR032567">
    <property type="entry name" value="RTL1-rel"/>
</dbReference>
<evidence type="ECO:0000256" key="1">
    <source>
        <dbReference type="PROSITE-ProRule" id="PRU00047"/>
    </source>
</evidence>
<dbReference type="SUPFAM" id="SSF57756">
    <property type="entry name" value="Retrovirus zinc finger-like domains"/>
    <property type="match status" value="1"/>
</dbReference>
<dbReference type="InterPro" id="IPR036875">
    <property type="entry name" value="Znf_CCHC_sf"/>
</dbReference>
<gene>
    <name evidence="5" type="primary">LOC121212304</name>
</gene>
<dbReference type="InterPro" id="IPR043502">
    <property type="entry name" value="DNA/RNA_pol_sf"/>
</dbReference>
<proteinExistence type="predicted"/>
<dbReference type="Pfam" id="PF00098">
    <property type="entry name" value="zf-CCHC"/>
    <property type="match status" value="1"/>
</dbReference>
<dbReference type="Gene3D" id="3.30.70.270">
    <property type="match status" value="1"/>
</dbReference>
<keyword evidence="1" id="KW-0479">Metal-binding</keyword>
<dbReference type="GeneID" id="121212304"/>
<dbReference type="SUPFAM" id="SSF56672">
    <property type="entry name" value="DNA/RNA polymerases"/>
    <property type="match status" value="1"/>
</dbReference>
<dbReference type="InterPro" id="IPR043128">
    <property type="entry name" value="Rev_trsase/Diguanyl_cyclase"/>
</dbReference>
<feature type="region of interest" description="Disordered" evidence="2">
    <location>
        <begin position="170"/>
        <end position="206"/>
    </location>
</feature>
<accession>A0ABM2ZES4</accession>
<dbReference type="InterPro" id="IPR001878">
    <property type="entry name" value="Znf_CCHC"/>
</dbReference>
<evidence type="ECO:0000313" key="4">
    <source>
        <dbReference type="Proteomes" id="UP000818029"/>
    </source>
</evidence>
<dbReference type="Proteomes" id="UP000818029">
    <property type="component" value="Chromosome A13"/>
</dbReference>
<dbReference type="Gene3D" id="4.10.60.10">
    <property type="entry name" value="Zinc finger, CCHC-type"/>
    <property type="match status" value="1"/>
</dbReference>
<keyword evidence="1" id="KW-0862">Zinc</keyword>
<dbReference type="InterPro" id="IPR005162">
    <property type="entry name" value="Retrotrans_gag_dom"/>
</dbReference>
<name>A0ABM2ZES4_GOSHI</name>
<dbReference type="Pfam" id="PF03732">
    <property type="entry name" value="Retrotrans_gag"/>
    <property type="match status" value="1"/>
</dbReference>
<feature type="domain" description="CCHC-type" evidence="3">
    <location>
        <begin position="146"/>
        <end position="161"/>
    </location>
</feature>
<feature type="region of interest" description="Disordered" evidence="2">
    <location>
        <begin position="1"/>
        <end position="24"/>
    </location>
</feature>
<organism evidence="4 5">
    <name type="scientific">Gossypium hirsutum</name>
    <name type="common">Upland cotton</name>
    <name type="synonym">Gossypium mexicanum</name>
    <dbReference type="NCBI Taxonomy" id="3635"/>
    <lineage>
        <taxon>Eukaryota</taxon>
        <taxon>Viridiplantae</taxon>
        <taxon>Streptophyta</taxon>
        <taxon>Embryophyta</taxon>
        <taxon>Tracheophyta</taxon>
        <taxon>Spermatophyta</taxon>
        <taxon>Magnoliopsida</taxon>
        <taxon>eudicotyledons</taxon>
        <taxon>Gunneridae</taxon>
        <taxon>Pentapetalae</taxon>
        <taxon>rosids</taxon>
        <taxon>malvids</taxon>
        <taxon>Malvales</taxon>
        <taxon>Malvaceae</taxon>
        <taxon>Malvoideae</taxon>
        <taxon>Gossypium</taxon>
    </lineage>
</organism>
<sequence>MDCDRAEVDDVESNAPAPTKREAPVESRPVTLWNTLVLVAPRERVHWEFFQEEFRKKYISQRFIDQKRKEFLELKQGRMSVTKYKREFFRLSKYAWECVSTKAIMCKRFEDGLNEDIRLLAPPTRPEWSQCGRRHLGECRVSDGACFKCGSQDHFIRDCPERDKKEKFLSARLGNTAPRERPERNLGNGASSKGAPRDPTVRPKGRAPARTYVIHASEEASSMDVITDWLTMHDVVVNYERKIIELKCESGDILRVEHDESDSLPLMISSMTAQKWLAPAREVEFVIEVALETAPISITSYQMAPTELKELTAQLQELLDRGFIRPSISPWVVLALFVKNKDGLMRLFIDYRKLNKVIRKNKYLLSHINDLFNQLKGATIFSKIYLKSGYY</sequence>
<evidence type="ECO:0000313" key="5">
    <source>
        <dbReference type="RefSeq" id="XP_040940697.1"/>
    </source>
</evidence>
<evidence type="ECO:0000256" key="2">
    <source>
        <dbReference type="SAM" id="MobiDB-lite"/>
    </source>
</evidence>
<reference evidence="5" key="2">
    <citation type="submission" date="2025-08" db="UniProtKB">
        <authorList>
            <consortium name="RefSeq"/>
        </authorList>
    </citation>
    <scope>IDENTIFICATION</scope>
</reference>
<reference evidence="4" key="1">
    <citation type="journal article" date="2020" name="Nat. Genet.">
        <title>Genomic diversifications of five Gossypium allopolyploid species and their impact on cotton improvement.</title>
        <authorList>
            <person name="Chen Z.J."/>
            <person name="Sreedasyam A."/>
            <person name="Ando A."/>
            <person name="Song Q."/>
            <person name="De Santiago L.M."/>
            <person name="Hulse-Kemp A.M."/>
            <person name="Ding M."/>
            <person name="Ye W."/>
            <person name="Kirkbride R.C."/>
            <person name="Jenkins J."/>
            <person name="Plott C."/>
            <person name="Lovell J."/>
            <person name="Lin Y.M."/>
            <person name="Vaughn R."/>
            <person name="Liu B."/>
            <person name="Simpson S."/>
            <person name="Scheffler B.E."/>
            <person name="Wen L."/>
            <person name="Saski C.A."/>
            <person name="Grover C.E."/>
            <person name="Hu G."/>
            <person name="Conover J.L."/>
            <person name="Carlson J.W."/>
            <person name="Shu S."/>
            <person name="Boston L.B."/>
            <person name="Williams M."/>
            <person name="Peterson D.G."/>
            <person name="McGee K."/>
            <person name="Jones D.C."/>
            <person name="Wendel J.F."/>
            <person name="Stelly D.M."/>
            <person name="Grimwood J."/>
            <person name="Schmutz J."/>
        </authorList>
    </citation>
    <scope>NUCLEOTIDE SEQUENCE [LARGE SCALE GENOMIC DNA]</scope>
    <source>
        <strain evidence="4">cv. TM-1</strain>
    </source>
</reference>
<dbReference type="PROSITE" id="PS50158">
    <property type="entry name" value="ZF_CCHC"/>
    <property type="match status" value="1"/>
</dbReference>
<dbReference type="PANTHER" id="PTHR15503:SF45">
    <property type="entry name" value="RNA-DIRECTED DNA POLYMERASE HOMOLOG"/>
    <property type="match status" value="1"/>
</dbReference>
<dbReference type="SMART" id="SM00343">
    <property type="entry name" value="ZnF_C2HC"/>
    <property type="match status" value="1"/>
</dbReference>
<dbReference type="PANTHER" id="PTHR15503">
    <property type="entry name" value="LDOC1 RELATED"/>
    <property type="match status" value="1"/>
</dbReference>
<evidence type="ECO:0000259" key="3">
    <source>
        <dbReference type="PROSITE" id="PS50158"/>
    </source>
</evidence>
<dbReference type="Gene3D" id="3.10.10.10">
    <property type="entry name" value="HIV Type 1 Reverse Transcriptase, subunit A, domain 1"/>
    <property type="match status" value="1"/>
</dbReference>
<keyword evidence="4" id="KW-1185">Reference proteome</keyword>
<keyword evidence="1" id="KW-0863">Zinc-finger</keyword>
<protein>
    <recommendedName>
        <fullName evidence="3">CCHC-type domain-containing protein</fullName>
    </recommendedName>
</protein>
<dbReference type="RefSeq" id="XP_040940697.1">
    <property type="nucleotide sequence ID" value="XM_041084763.1"/>
</dbReference>